<dbReference type="Proteomes" id="UP000824890">
    <property type="component" value="Unassembled WGS sequence"/>
</dbReference>
<name>A0ABQ8AID2_BRANA</name>
<dbReference type="EMBL" id="JAGKQM010000013">
    <property type="protein sequence ID" value="KAH0892279.1"/>
    <property type="molecule type" value="Genomic_DNA"/>
</dbReference>
<accession>A0ABQ8AID2</accession>
<keyword evidence="2" id="KW-1185">Reference proteome</keyword>
<comment type="caution">
    <text evidence="1">The sequence shown here is derived from an EMBL/GenBank/DDBJ whole genome shotgun (WGS) entry which is preliminary data.</text>
</comment>
<evidence type="ECO:0000313" key="2">
    <source>
        <dbReference type="Proteomes" id="UP000824890"/>
    </source>
</evidence>
<evidence type="ECO:0000313" key="1">
    <source>
        <dbReference type="EMBL" id="KAH0892279.1"/>
    </source>
</evidence>
<organism evidence="1 2">
    <name type="scientific">Brassica napus</name>
    <name type="common">Rape</name>
    <dbReference type="NCBI Taxonomy" id="3708"/>
    <lineage>
        <taxon>Eukaryota</taxon>
        <taxon>Viridiplantae</taxon>
        <taxon>Streptophyta</taxon>
        <taxon>Embryophyta</taxon>
        <taxon>Tracheophyta</taxon>
        <taxon>Spermatophyta</taxon>
        <taxon>Magnoliopsida</taxon>
        <taxon>eudicotyledons</taxon>
        <taxon>Gunneridae</taxon>
        <taxon>Pentapetalae</taxon>
        <taxon>rosids</taxon>
        <taxon>malvids</taxon>
        <taxon>Brassicales</taxon>
        <taxon>Brassicaceae</taxon>
        <taxon>Brassiceae</taxon>
        <taxon>Brassica</taxon>
    </lineage>
</organism>
<reference evidence="1 2" key="1">
    <citation type="submission" date="2021-05" db="EMBL/GenBank/DDBJ databases">
        <title>Genome Assembly of Synthetic Allotetraploid Brassica napus Reveals Homoeologous Exchanges between Subgenomes.</title>
        <authorList>
            <person name="Davis J.T."/>
        </authorList>
    </citation>
    <scope>NUCLEOTIDE SEQUENCE [LARGE SCALE GENOMIC DNA]</scope>
    <source>
        <strain evidence="2">cv. Da-Ae</strain>
        <tissue evidence="1">Seedling</tissue>
    </source>
</reference>
<proteinExistence type="predicted"/>
<sequence>MISSVSDFFNQYVLHKLFISSLTPRIYPGICFSSLFILQNDILSDICVNVKELESSVIIFDNKLIVNISIDEKVDSFFILEHYIVFKRLTKDKILPL</sequence>
<feature type="non-terminal residue" evidence="1">
    <location>
        <position position="97"/>
    </location>
</feature>
<protein>
    <submittedName>
        <fullName evidence="1">Uncharacterized protein</fullName>
    </submittedName>
</protein>
<gene>
    <name evidence="1" type="ORF">HID58_054708</name>
</gene>